<feature type="region of interest" description="Disordered" evidence="5">
    <location>
        <begin position="20"/>
        <end position="48"/>
    </location>
</feature>
<evidence type="ECO:0000313" key="6">
    <source>
        <dbReference type="EMBL" id="PNW84183.1"/>
    </source>
</evidence>
<evidence type="ECO:0000256" key="1">
    <source>
        <dbReference type="ARBA" id="ARBA00010394"/>
    </source>
</evidence>
<dbReference type="GO" id="GO:0006607">
    <property type="term" value="P:NLS-bearing protein import into nucleus"/>
    <property type="evidence" value="ECO:0000318"/>
    <property type="project" value="GO_Central"/>
</dbReference>
<accession>A0A2K3DUH7</accession>
<keyword evidence="3" id="KW-0653">Protein transport</keyword>
<evidence type="ECO:0000256" key="2">
    <source>
        <dbReference type="ARBA" id="ARBA00022448"/>
    </source>
</evidence>
<evidence type="ECO:0008006" key="8">
    <source>
        <dbReference type="Google" id="ProtNLM"/>
    </source>
</evidence>
<dbReference type="InterPro" id="IPR000225">
    <property type="entry name" value="Armadillo"/>
</dbReference>
<evidence type="ECO:0000256" key="3">
    <source>
        <dbReference type="ARBA" id="ARBA00022927"/>
    </source>
</evidence>
<dbReference type="EMBL" id="CM008965">
    <property type="protein sequence ID" value="PNW84183.1"/>
    <property type="molecule type" value="Genomic_DNA"/>
</dbReference>
<dbReference type="RefSeq" id="XP_042925314.1">
    <property type="nucleotide sequence ID" value="XM_043061962.1"/>
</dbReference>
<dbReference type="STRING" id="3055.A0A2K3DUH7"/>
<evidence type="ECO:0000313" key="7">
    <source>
        <dbReference type="Proteomes" id="UP000006906"/>
    </source>
</evidence>
<dbReference type="PROSITE" id="PS50176">
    <property type="entry name" value="ARM_REPEAT"/>
    <property type="match status" value="1"/>
</dbReference>
<dbReference type="PANTHER" id="PTHR23316">
    <property type="entry name" value="IMPORTIN ALPHA"/>
    <property type="match status" value="1"/>
</dbReference>
<dbReference type="InterPro" id="IPR011989">
    <property type="entry name" value="ARM-like"/>
</dbReference>
<dbReference type="InterPro" id="IPR016024">
    <property type="entry name" value="ARM-type_fold"/>
</dbReference>
<dbReference type="GO" id="GO:0005634">
    <property type="term" value="C:nucleus"/>
    <property type="evidence" value="ECO:0000318"/>
    <property type="project" value="GO_Central"/>
</dbReference>
<reference evidence="6 7" key="1">
    <citation type="journal article" date="2007" name="Science">
        <title>The Chlamydomonas genome reveals the evolution of key animal and plant functions.</title>
        <authorList>
            <person name="Merchant S.S."/>
            <person name="Prochnik S.E."/>
            <person name="Vallon O."/>
            <person name="Harris E.H."/>
            <person name="Karpowicz S.J."/>
            <person name="Witman G.B."/>
            <person name="Terry A."/>
            <person name="Salamov A."/>
            <person name="Fritz-Laylin L.K."/>
            <person name="Marechal-Drouard L."/>
            <person name="Marshall W.F."/>
            <person name="Qu L.H."/>
            <person name="Nelson D.R."/>
            <person name="Sanderfoot A.A."/>
            <person name="Spalding M.H."/>
            <person name="Kapitonov V.V."/>
            <person name="Ren Q."/>
            <person name="Ferris P."/>
            <person name="Lindquist E."/>
            <person name="Shapiro H."/>
            <person name="Lucas S.M."/>
            <person name="Grimwood J."/>
            <person name="Schmutz J."/>
            <person name="Cardol P."/>
            <person name="Cerutti H."/>
            <person name="Chanfreau G."/>
            <person name="Chen C.L."/>
            <person name="Cognat V."/>
            <person name="Croft M.T."/>
            <person name="Dent R."/>
            <person name="Dutcher S."/>
            <person name="Fernandez E."/>
            <person name="Fukuzawa H."/>
            <person name="Gonzalez-Ballester D."/>
            <person name="Gonzalez-Halphen D."/>
            <person name="Hallmann A."/>
            <person name="Hanikenne M."/>
            <person name="Hippler M."/>
            <person name="Inwood W."/>
            <person name="Jabbari K."/>
            <person name="Kalanon M."/>
            <person name="Kuras R."/>
            <person name="Lefebvre P.A."/>
            <person name="Lemaire S.D."/>
            <person name="Lobanov A.V."/>
            <person name="Lohr M."/>
            <person name="Manuell A."/>
            <person name="Meier I."/>
            <person name="Mets L."/>
            <person name="Mittag M."/>
            <person name="Mittelmeier T."/>
            <person name="Moroney J.V."/>
            <person name="Moseley J."/>
            <person name="Napoli C."/>
            <person name="Nedelcu A.M."/>
            <person name="Niyogi K."/>
            <person name="Novoselov S.V."/>
            <person name="Paulsen I.T."/>
            <person name="Pazour G."/>
            <person name="Purton S."/>
            <person name="Ral J.P."/>
            <person name="Riano-Pachon D.M."/>
            <person name="Riekhof W."/>
            <person name="Rymarquis L."/>
            <person name="Schroda M."/>
            <person name="Stern D."/>
            <person name="Umen J."/>
            <person name="Willows R."/>
            <person name="Wilson N."/>
            <person name="Zimmer S.L."/>
            <person name="Allmer J."/>
            <person name="Balk J."/>
            <person name="Bisova K."/>
            <person name="Chen C.J."/>
            <person name="Elias M."/>
            <person name="Gendler K."/>
            <person name="Hauser C."/>
            <person name="Lamb M.R."/>
            <person name="Ledford H."/>
            <person name="Long J.C."/>
            <person name="Minagawa J."/>
            <person name="Page M.D."/>
            <person name="Pan J."/>
            <person name="Pootakham W."/>
            <person name="Roje S."/>
            <person name="Rose A."/>
            <person name="Stahlberg E."/>
            <person name="Terauchi A.M."/>
            <person name="Yang P."/>
            <person name="Ball S."/>
            <person name="Bowler C."/>
            <person name="Dieckmann C.L."/>
            <person name="Gladyshev V.N."/>
            <person name="Green P."/>
            <person name="Jorgensen R."/>
            <person name="Mayfield S."/>
            <person name="Mueller-Roeber B."/>
            <person name="Rajamani S."/>
            <person name="Sayre R.T."/>
            <person name="Brokstein P."/>
            <person name="Dubchak I."/>
            <person name="Goodstein D."/>
            <person name="Hornick L."/>
            <person name="Huang Y.W."/>
            <person name="Jhaveri J."/>
            <person name="Luo Y."/>
            <person name="Martinez D."/>
            <person name="Ngau W.C."/>
            <person name="Otillar B."/>
            <person name="Poliakov A."/>
            <person name="Porter A."/>
            <person name="Szajkowski L."/>
            <person name="Werner G."/>
            <person name="Zhou K."/>
            <person name="Grigoriev I.V."/>
            <person name="Rokhsar D.S."/>
            <person name="Grossman A.R."/>
        </authorList>
    </citation>
    <scope>NUCLEOTIDE SEQUENCE [LARGE SCALE GENOMIC DNA]</scope>
    <source>
        <strain evidence="7">CC-503</strain>
    </source>
</reference>
<feature type="repeat" description="ARM" evidence="4">
    <location>
        <begin position="139"/>
        <end position="167"/>
    </location>
</feature>
<protein>
    <recommendedName>
        <fullName evidence="8">Importin subunit alpha</fullName>
    </recommendedName>
</protein>
<dbReference type="Pfam" id="PF00514">
    <property type="entry name" value="Arm"/>
    <property type="match status" value="2"/>
</dbReference>
<dbReference type="AlphaFoldDB" id="A0A2K3DUH7"/>
<dbReference type="Proteomes" id="UP000006906">
    <property type="component" value="Chromosome 4"/>
</dbReference>
<keyword evidence="2" id="KW-0813">Transport</keyword>
<dbReference type="Gramene" id="PNW84183">
    <property type="protein sequence ID" value="PNW84183"/>
    <property type="gene ID" value="CHLRE_04g224650v5"/>
</dbReference>
<dbReference type="GO" id="GO:0061608">
    <property type="term" value="F:nuclear import signal receptor activity"/>
    <property type="evidence" value="ECO:0000318"/>
    <property type="project" value="GO_Central"/>
</dbReference>
<dbReference type="OMA" id="VHREATW"/>
<dbReference type="KEGG" id="cre:CHLRE_04g224650v5"/>
<dbReference type="GeneID" id="5717893"/>
<gene>
    <name evidence="6" type="ORF">CHLRE_04g224650v5</name>
</gene>
<dbReference type="SUPFAM" id="SSF48371">
    <property type="entry name" value="ARM repeat"/>
    <property type="match status" value="1"/>
</dbReference>
<evidence type="ECO:0000256" key="4">
    <source>
        <dbReference type="PROSITE-ProRule" id="PRU00259"/>
    </source>
</evidence>
<dbReference type="Gene3D" id="1.25.10.10">
    <property type="entry name" value="Leucine-rich Repeat Variant"/>
    <property type="match status" value="1"/>
</dbReference>
<dbReference type="GO" id="GO:0008139">
    <property type="term" value="F:nuclear localization sequence binding"/>
    <property type="evidence" value="ECO:0000318"/>
    <property type="project" value="GO_Central"/>
</dbReference>
<name>A0A2K3DUH7_CHLRE</name>
<dbReference type="OrthoDB" id="530432at2759"/>
<dbReference type="InParanoid" id="A0A2K3DUH7"/>
<keyword evidence="7" id="KW-1185">Reference proteome</keyword>
<dbReference type="ExpressionAtlas" id="A0A2K3DUH7">
    <property type="expression patterns" value="baseline and differential"/>
</dbReference>
<comment type="similarity">
    <text evidence="1">Belongs to the importin alpha family.</text>
</comment>
<proteinExistence type="inferred from homology"/>
<dbReference type="SMART" id="SM00185">
    <property type="entry name" value="ARM"/>
    <property type="match status" value="4"/>
</dbReference>
<sequence>MEASRPSFVSRHNIYVTPELRDLLQPKSSPEAEVEPPYTGPTSFSPDDVGAAIEAAKSSEESMWRGATIAIRKALSKTSGPPIQAVADSGVLPRLVEFMSGGGGGAMGSDPELQLEAAWALCNVASGTSQQCGEVVAAGALPAVLPLLSSPRPELREQAAWLLGNIAGDGIGLRNQCLEAGALLPVLQALRDETNAKALQQLAWLVSNILRWKPRPDNAVRDSLPVLLAMVVRTDLHEEALTDIFWGLAYSSDHNPDAIPRQAGCQAALARAAEVLDRPKAPKSLVSAAVRLLSQLPTGGELATTAVIDTGVLAGGFKRILLDSEVEPHVTDVLFALSNIVATAELDYQPKAVAEAGLIPLVVDAIRQQVKSRPRREAVHTLANLSMFRKYAPIAWESGAVEALVDFLTQPQLMSHDGGSLSKADSVAAHAAMEGLVKYAQVGKALAAASGGPNPVLSAFASARLHERLCEARDCGELPRSVVRDLEALLRDFPPAEQGQ</sequence>
<evidence type="ECO:0000256" key="5">
    <source>
        <dbReference type="SAM" id="MobiDB-lite"/>
    </source>
</evidence>
<organism evidence="6 7">
    <name type="scientific">Chlamydomonas reinhardtii</name>
    <name type="common">Chlamydomonas smithii</name>
    <dbReference type="NCBI Taxonomy" id="3055"/>
    <lineage>
        <taxon>Eukaryota</taxon>
        <taxon>Viridiplantae</taxon>
        <taxon>Chlorophyta</taxon>
        <taxon>core chlorophytes</taxon>
        <taxon>Chlorophyceae</taxon>
        <taxon>CS clade</taxon>
        <taxon>Chlamydomonadales</taxon>
        <taxon>Chlamydomonadaceae</taxon>
        <taxon>Chlamydomonas</taxon>
    </lineage>
</organism>